<dbReference type="Proteomes" id="UP001176517">
    <property type="component" value="Unassembled WGS sequence"/>
</dbReference>
<feature type="signal peptide" evidence="2">
    <location>
        <begin position="1"/>
        <end position="26"/>
    </location>
</feature>
<dbReference type="EMBL" id="JAPDMZ010000395">
    <property type="protein sequence ID" value="KAK0543152.1"/>
    <property type="molecule type" value="Genomic_DNA"/>
</dbReference>
<dbReference type="PANTHER" id="PTHR35560">
    <property type="entry name" value="BLL0132 PROTEIN"/>
    <property type="match status" value="1"/>
</dbReference>
<keyword evidence="4" id="KW-1185">Reference proteome</keyword>
<proteinExistence type="predicted"/>
<dbReference type="PANTHER" id="PTHR35560:SF3">
    <property type="entry name" value="PEPTIDASE S9 PROLYL OLIGOPEPTIDASE CATALYTIC DOMAIN-CONTAINING PROTEIN"/>
    <property type="match status" value="1"/>
</dbReference>
<evidence type="ECO:0000256" key="2">
    <source>
        <dbReference type="SAM" id="SignalP"/>
    </source>
</evidence>
<feature type="compositionally biased region" description="Basic residues" evidence="1">
    <location>
        <begin position="420"/>
        <end position="431"/>
    </location>
</feature>
<gene>
    <name evidence="3" type="ORF">OC846_006516</name>
</gene>
<evidence type="ECO:0000313" key="4">
    <source>
        <dbReference type="Proteomes" id="UP001176517"/>
    </source>
</evidence>
<organism evidence="3 4">
    <name type="scientific">Tilletia horrida</name>
    <dbReference type="NCBI Taxonomy" id="155126"/>
    <lineage>
        <taxon>Eukaryota</taxon>
        <taxon>Fungi</taxon>
        <taxon>Dikarya</taxon>
        <taxon>Basidiomycota</taxon>
        <taxon>Ustilaginomycotina</taxon>
        <taxon>Exobasidiomycetes</taxon>
        <taxon>Tilletiales</taxon>
        <taxon>Tilletiaceae</taxon>
        <taxon>Tilletia</taxon>
    </lineage>
</organism>
<name>A0AAN6GIQ1_9BASI</name>
<dbReference type="AlphaFoldDB" id="A0AAN6GIQ1"/>
<evidence type="ECO:0008006" key="5">
    <source>
        <dbReference type="Google" id="ProtNLM"/>
    </source>
</evidence>
<dbReference type="Gene3D" id="3.40.50.1820">
    <property type="entry name" value="alpha/beta hydrolase"/>
    <property type="match status" value="1"/>
</dbReference>
<sequence>MRPVSNFGLVACTLIGLLITSPSADAAVQCTSQGTNVQGSVRTYQMFQSPAVPHSPVWGWNRLAAGNTEVCQANLFRNQTIFPSNPKVTIPIYESNDVDRSQVTRVVFGVQAKGADSWHYWTNLQNTRNKAWGNNAGFDKSKVSVVVPQFLREVDQQAGAALPTDLYFNSSDWDYAYHYGYGGKALGPPGATGISTFDVADALINWIEARYPNVQRIVMVGHSLGAQFFQRYAITRHDGQSTKARLDYVVANAGSFLYPLKYRPMNVPASCPTFDTWPYGLSATASPSKVPSYVMGDWAKLGRKGLMTRVASRNVHIMLGSEDYASGTEKCEPLVQGSYHLSRGRFYAEAVINATGTTAAYLAAGGNNRFKSSVPRGQAGLPSRWSYDIVPGCAHVQECMYQSDLGVRRIMLDGFSGSSARRRMSAGHSKRAPTFVPEFDEE</sequence>
<feature type="chain" id="PRO_5042821401" description="AB hydrolase-1 domain-containing protein" evidence="2">
    <location>
        <begin position="27"/>
        <end position="442"/>
    </location>
</feature>
<comment type="caution">
    <text evidence="3">The sequence shown here is derived from an EMBL/GenBank/DDBJ whole genome shotgun (WGS) entry which is preliminary data.</text>
</comment>
<dbReference type="SUPFAM" id="SSF53474">
    <property type="entry name" value="alpha/beta-Hydrolases"/>
    <property type="match status" value="1"/>
</dbReference>
<protein>
    <recommendedName>
        <fullName evidence="5">AB hydrolase-1 domain-containing protein</fullName>
    </recommendedName>
</protein>
<evidence type="ECO:0000256" key="1">
    <source>
        <dbReference type="SAM" id="MobiDB-lite"/>
    </source>
</evidence>
<reference evidence="3" key="1">
    <citation type="journal article" date="2023" name="PhytoFront">
        <title>Draft Genome Resources of Seven Strains of Tilletia horrida, Causal Agent of Kernel Smut of Rice.</title>
        <authorList>
            <person name="Khanal S."/>
            <person name="Antony Babu S."/>
            <person name="Zhou X.G."/>
        </authorList>
    </citation>
    <scope>NUCLEOTIDE SEQUENCE</scope>
    <source>
        <strain evidence="3">TX6</strain>
    </source>
</reference>
<dbReference type="InterPro" id="IPR029058">
    <property type="entry name" value="AB_hydrolase_fold"/>
</dbReference>
<accession>A0AAN6GIQ1</accession>
<evidence type="ECO:0000313" key="3">
    <source>
        <dbReference type="EMBL" id="KAK0543152.1"/>
    </source>
</evidence>
<keyword evidence="2" id="KW-0732">Signal</keyword>
<feature type="region of interest" description="Disordered" evidence="1">
    <location>
        <begin position="420"/>
        <end position="442"/>
    </location>
</feature>